<reference evidence="2 3" key="1">
    <citation type="journal article" date="2015" name="Int. J. Syst. Evol. Microbiol.">
        <title>Mariniphaga sediminis sp. nov., isolated from coastal sediment.</title>
        <authorList>
            <person name="Wang F.Q."/>
            <person name="Shen Q.Y."/>
            <person name="Chen G.J."/>
            <person name="Du Z.J."/>
        </authorList>
    </citation>
    <scope>NUCLEOTIDE SEQUENCE [LARGE SCALE GENOMIC DNA]</scope>
    <source>
        <strain evidence="2 3">SY21</strain>
    </source>
</reference>
<evidence type="ECO:0008006" key="4">
    <source>
        <dbReference type="Google" id="ProtNLM"/>
    </source>
</evidence>
<feature type="chain" id="PRO_5017193722" description="Lipocalin-like domain-containing protein" evidence="1">
    <location>
        <begin position="40"/>
        <end position="142"/>
    </location>
</feature>
<accession>A0A399D430</accession>
<organism evidence="2 3">
    <name type="scientific">Mariniphaga sediminis</name>
    <dbReference type="NCBI Taxonomy" id="1628158"/>
    <lineage>
        <taxon>Bacteria</taxon>
        <taxon>Pseudomonadati</taxon>
        <taxon>Bacteroidota</taxon>
        <taxon>Bacteroidia</taxon>
        <taxon>Marinilabiliales</taxon>
        <taxon>Prolixibacteraceae</taxon>
        <taxon>Mariniphaga</taxon>
    </lineage>
</organism>
<dbReference type="Proteomes" id="UP000266441">
    <property type="component" value="Unassembled WGS sequence"/>
</dbReference>
<evidence type="ECO:0000313" key="3">
    <source>
        <dbReference type="Proteomes" id="UP000266441"/>
    </source>
</evidence>
<sequence>MEILSIRVKFVPVKLLNNSKMKSFLVLVFFAAFTMTVNAAMVQNNNDVVGEWKYDVKSAPYGYEKGTLTFSENEKQLSGEVKFADGYKIKLKDVLYKEGELTFSLYVDYELITVKTKIEGKKMKGTVGSSGGKMELTAEKTR</sequence>
<keyword evidence="1" id="KW-0732">Signal</keyword>
<dbReference type="AlphaFoldDB" id="A0A399D430"/>
<proteinExistence type="predicted"/>
<protein>
    <recommendedName>
        <fullName evidence="4">Lipocalin-like domain-containing protein</fullName>
    </recommendedName>
</protein>
<keyword evidence="3" id="KW-1185">Reference proteome</keyword>
<feature type="signal peptide" evidence="1">
    <location>
        <begin position="1"/>
        <end position="39"/>
    </location>
</feature>
<evidence type="ECO:0000313" key="2">
    <source>
        <dbReference type="EMBL" id="RIH66226.1"/>
    </source>
</evidence>
<name>A0A399D430_9BACT</name>
<comment type="caution">
    <text evidence="2">The sequence shown here is derived from an EMBL/GenBank/DDBJ whole genome shotgun (WGS) entry which is preliminary data.</text>
</comment>
<evidence type="ECO:0000256" key="1">
    <source>
        <dbReference type="SAM" id="SignalP"/>
    </source>
</evidence>
<dbReference type="EMBL" id="QWET01000003">
    <property type="protein sequence ID" value="RIH66226.1"/>
    <property type="molecule type" value="Genomic_DNA"/>
</dbReference>
<gene>
    <name evidence="2" type="ORF">D1164_04755</name>
</gene>